<dbReference type="RefSeq" id="WP_346581173.1">
    <property type="nucleotide sequence ID" value="NZ_JBDJLH010000004.1"/>
</dbReference>
<evidence type="ECO:0008006" key="4">
    <source>
        <dbReference type="Google" id="ProtNLM"/>
    </source>
</evidence>
<keyword evidence="3" id="KW-1185">Reference proteome</keyword>
<protein>
    <recommendedName>
        <fullName evidence="4">Natural product</fullName>
    </recommendedName>
</protein>
<dbReference type="Proteomes" id="UP001409291">
    <property type="component" value="Unassembled WGS sequence"/>
</dbReference>
<evidence type="ECO:0000313" key="2">
    <source>
        <dbReference type="EMBL" id="MEN5377508.1"/>
    </source>
</evidence>
<evidence type="ECO:0000313" key="3">
    <source>
        <dbReference type="Proteomes" id="UP001409291"/>
    </source>
</evidence>
<feature type="compositionally biased region" description="Low complexity" evidence="1">
    <location>
        <begin position="42"/>
        <end position="55"/>
    </location>
</feature>
<proteinExistence type="predicted"/>
<comment type="caution">
    <text evidence="2">The sequence shown here is derived from an EMBL/GenBank/DDBJ whole genome shotgun (WGS) entry which is preliminary data.</text>
</comment>
<organism evidence="2 3">
    <name type="scientific">Sphingobacterium kitahiroshimense</name>
    <dbReference type="NCBI Taxonomy" id="470446"/>
    <lineage>
        <taxon>Bacteria</taxon>
        <taxon>Pseudomonadati</taxon>
        <taxon>Bacteroidota</taxon>
        <taxon>Sphingobacteriia</taxon>
        <taxon>Sphingobacteriales</taxon>
        <taxon>Sphingobacteriaceae</taxon>
        <taxon>Sphingobacterium</taxon>
    </lineage>
</organism>
<gene>
    <name evidence="2" type="ORF">ABE541_09565</name>
</gene>
<sequence>MKKISLKKLNLQDVGQLSREQLKNVLGGYSGGTTAPGPPDDPTTTMPNDDTGNPPAGCKIWGGIHGGQSGQTYYGICTNKGFGEICLDEANNVYQHGCIY</sequence>
<feature type="region of interest" description="Disordered" evidence="1">
    <location>
        <begin position="25"/>
        <end position="57"/>
    </location>
</feature>
<evidence type="ECO:0000256" key="1">
    <source>
        <dbReference type="SAM" id="MobiDB-lite"/>
    </source>
</evidence>
<reference evidence="2 3" key="1">
    <citation type="submission" date="2024-04" db="EMBL/GenBank/DDBJ databases">
        <title>WGS of bacteria from Torrens River.</title>
        <authorList>
            <person name="Wyrsch E.R."/>
            <person name="Drigo B."/>
        </authorList>
    </citation>
    <scope>NUCLEOTIDE SEQUENCE [LARGE SCALE GENOMIC DNA]</scope>
    <source>
        <strain evidence="2 3">TWI391</strain>
    </source>
</reference>
<accession>A0ABV0BU21</accession>
<dbReference type="EMBL" id="JBDJNQ010000003">
    <property type="protein sequence ID" value="MEN5377508.1"/>
    <property type="molecule type" value="Genomic_DNA"/>
</dbReference>
<name>A0ABV0BU21_9SPHI</name>